<reference evidence="1" key="1">
    <citation type="journal article" date="2022" name="bioRxiv">
        <title>Sequencing and chromosome-scale assembly of the giantPleurodeles waltlgenome.</title>
        <authorList>
            <person name="Brown T."/>
            <person name="Elewa A."/>
            <person name="Iarovenko S."/>
            <person name="Subramanian E."/>
            <person name="Araus A.J."/>
            <person name="Petzold A."/>
            <person name="Susuki M."/>
            <person name="Suzuki K.-i.T."/>
            <person name="Hayashi T."/>
            <person name="Toyoda A."/>
            <person name="Oliveira C."/>
            <person name="Osipova E."/>
            <person name="Leigh N.D."/>
            <person name="Simon A."/>
            <person name="Yun M.H."/>
        </authorList>
    </citation>
    <scope>NUCLEOTIDE SEQUENCE</scope>
    <source>
        <strain evidence="1">20211129_DDA</strain>
        <tissue evidence="1">Liver</tissue>
    </source>
</reference>
<protein>
    <submittedName>
        <fullName evidence="1">Uncharacterized protein</fullName>
    </submittedName>
</protein>
<comment type="caution">
    <text evidence="1">The sequence shown here is derived from an EMBL/GenBank/DDBJ whole genome shotgun (WGS) entry which is preliminary data.</text>
</comment>
<dbReference type="EMBL" id="JANPWB010000013">
    <property type="protein sequence ID" value="KAJ1110783.1"/>
    <property type="molecule type" value="Genomic_DNA"/>
</dbReference>
<evidence type="ECO:0000313" key="1">
    <source>
        <dbReference type="EMBL" id="KAJ1110783.1"/>
    </source>
</evidence>
<keyword evidence="2" id="KW-1185">Reference proteome</keyword>
<proteinExistence type="predicted"/>
<name>A0AAV7N419_PLEWA</name>
<gene>
    <name evidence="1" type="ORF">NDU88_008129</name>
</gene>
<accession>A0AAV7N419</accession>
<evidence type="ECO:0000313" key="2">
    <source>
        <dbReference type="Proteomes" id="UP001066276"/>
    </source>
</evidence>
<sequence length="194" mass="20821">MTQGVNKETRCCSEGSSNLVSTDACLCSLLRHPCRALRPLTLVTRNVHPTSIPALPSPPLSATTWWGAAPELKAQFRMTHLRDPGAPQRMGLPDSTQLSAASRIRQPSLAFYRQCGEPTLQDCIRHSAGALQRADQCVSPFLSAGVLSSLEPAPPPQSPSQLSSTCLFSCQAIVGQKSNCQCFGFMCKVGADHI</sequence>
<organism evidence="1 2">
    <name type="scientific">Pleurodeles waltl</name>
    <name type="common">Iberian ribbed newt</name>
    <dbReference type="NCBI Taxonomy" id="8319"/>
    <lineage>
        <taxon>Eukaryota</taxon>
        <taxon>Metazoa</taxon>
        <taxon>Chordata</taxon>
        <taxon>Craniata</taxon>
        <taxon>Vertebrata</taxon>
        <taxon>Euteleostomi</taxon>
        <taxon>Amphibia</taxon>
        <taxon>Batrachia</taxon>
        <taxon>Caudata</taxon>
        <taxon>Salamandroidea</taxon>
        <taxon>Salamandridae</taxon>
        <taxon>Pleurodelinae</taxon>
        <taxon>Pleurodeles</taxon>
    </lineage>
</organism>
<dbReference type="AlphaFoldDB" id="A0AAV7N419"/>
<dbReference type="Proteomes" id="UP001066276">
    <property type="component" value="Chromosome 9"/>
</dbReference>